<comment type="caution">
    <text evidence="2">The sequence shown here is derived from an EMBL/GenBank/DDBJ whole genome shotgun (WGS) entry which is preliminary data.</text>
</comment>
<reference evidence="2" key="1">
    <citation type="journal article" date="2014" name="Int. J. Syst. Evol. Microbiol.">
        <title>Complete genome sequence of Corynebacterium casei LMG S-19264T (=DSM 44701T), isolated from a smear-ripened cheese.</title>
        <authorList>
            <consortium name="US DOE Joint Genome Institute (JGI-PGF)"/>
            <person name="Walter F."/>
            <person name="Albersmeier A."/>
            <person name="Kalinowski J."/>
            <person name="Ruckert C."/>
        </authorList>
    </citation>
    <scope>NUCLEOTIDE SEQUENCE</scope>
    <source>
        <strain evidence="2">JCM 13064</strain>
    </source>
</reference>
<gene>
    <name evidence="2" type="primary">cebE</name>
    <name evidence="2" type="ORF">GCM10007964_39670</name>
</gene>
<dbReference type="RefSeq" id="WP_229691277.1">
    <property type="nucleotide sequence ID" value="NZ_BMNT01000021.1"/>
</dbReference>
<dbReference type="EMBL" id="BMNT01000021">
    <property type="protein sequence ID" value="GGK93250.1"/>
    <property type="molecule type" value="Genomic_DNA"/>
</dbReference>
<evidence type="ECO:0000313" key="2">
    <source>
        <dbReference type="EMBL" id="GGK93250.1"/>
    </source>
</evidence>
<proteinExistence type="predicted"/>
<dbReference type="Pfam" id="PF13416">
    <property type="entry name" value="SBP_bac_8"/>
    <property type="match status" value="1"/>
</dbReference>
<dbReference type="PROSITE" id="PS51257">
    <property type="entry name" value="PROKAR_LIPOPROTEIN"/>
    <property type="match status" value="1"/>
</dbReference>
<feature type="chain" id="PRO_5039336384" evidence="1">
    <location>
        <begin position="26"/>
        <end position="443"/>
    </location>
</feature>
<keyword evidence="3" id="KW-1185">Reference proteome</keyword>
<accession>A0A917VLK2</accession>
<sequence>MRRGKMLAVASVMTAALGITTACSSGDTGSGASGSSSAAAEKITLTLQTFGGGTNFGYKAAVEKWNTEHPNVQVKYNNLTDSFENVYWPQMLQWLQSGTGAGDVVGIDEGGMGLAKARPQFFTDLGEYGLQSRQADFPAWKWENGVNSEGKLFALGTDVGGMSICYRTDLFKKAGLPTDRDEVGKLWSGGWEDFIKAGQQFQGKVKDAKFIDSINTIYNVVLSQEAAKNGNVTYFDKNQQLIVDKNPAVKTAFDLATKMSGSGLTAKLQNFTDGWNTGFVKSQFATLGCPGWMLGVVSGTAGDEFKGKWDVATVPGGGGNWGGSWLAVPKQSKHPKEAAELASYLTSPEAQLLAFKEGGNLPSTIPAQDNPELQSATNEYFNNAPIGKIFGPSIKSLQPIFLGEKHAQVKREVEQVLNGTEQGSVPADQAWQKFVEAGQKAAG</sequence>
<evidence type="ECO:0000313" key="3">
    <source>
        <dbReference type="Proteomes" id="UP000645217"/>
    </source>
</evidence>
<dbReference type="Proteomes" id="UP000645217">
    <property type="component" value="Unassembled WGS sequence"/>
</dbReference>
<evidence type="ECO:0000256" key="1">
    <source>
        <dbReference type="SAM" id="SignalP"/>
    </source>
</evidence>
<reference evidence="2" key="2">
    <citation type="submission" date="2020-09" db="EMBL/GenBank/DDBJ databases">
        <authorList>
            <person name="Sun Q."/>
            <person name="Ohkuma M."/>
        </authorList>
    </citation>
    <scope>NUCLEOTIDE SEQUENCE</scope>
    <source>
        <strain evidence="2">JCM 13064</strain>
    </source>
</reference>
<name>A0A917VLK2_9ACTN</name>
<protein>
    <submittedName>
        <fullName evidence="2">ABC transporter substrate-binding protein</fullName>
    </submittedName>
</protein>
<dbReference type="PANTHER" id="PTHR43649:SF32">
    <property type="entry name" value="SUGAR BINDING SECRETED PROTEIN"/>
    <property type="match status" value="1"/>
</dbReference>
<organism evidence="2 3">
    <name type="scientific">Sphaerisporangium melleum</name>
    <dbReference type="NCBI Taxonomy" id="321316"/>
    <lineage>
        <taxon>Bacteria</taxon>
        <taxon>Bacillati</taxon>
        <taxon>Actinomycetota</taxon>
        <taxon>Actinomycetes</taxon>
        <taxon>Streptosporangiales</taxon>
        <taxon>Streptosporangiaceae</taxon>
        <taxon>Sphaerisporangium</taxon>
    </lineage>
</organism>
<dbReference type="AlphaFoldDB" id="A0A917VLK2"/>
<dbReference type="SUPFAM" id="SSF53850">
    <property type="entry name" value="Periplasmic binding protein-like II"/>
    <property type="match status" value="1"/>
</dbReference>
<dbReference type="InterPro" id="IPR006059">
    <property type="entry name" value="SBP"/>
</dbReference>
<feature type="signal peptide" evidence="1">
    <location>
        <begin position="1"/>
        <end position="25"/>
    </location>
</feature>
<dbReference type="PANTHER" id="PTHR43649">
    <property type="entry name" value="ARABINOSE-BINDING PROTEIN-RELATED"/>
    <property type="match status" value="1"/>
</dbReference>
<keyword evidence="1" id="KW-0732">Signal</keyword>
<dbReference type="InterPro" id="IPR050490">
    <property type="entry name" value="Bact_solute-bd_prot1"/>
</dbReference>
<dbReference type="Gene3D" id="3.40.190.10">
    <property type="entry name" value="Periplasmic binding protein-like II"/>
    <property type="match status" value="1"/>
</dbReference>